<evidence type="ECO:0000256" key="5">
    <source>
        <dbReference type="ARBA" id="ARBA00023315"/>
    </source>
</evidence>
<dbReference type="PROSITE" id="PS51191">
    <property type="entry name" value="FEMABX"/>
    <property type="match status" value="1"/>
</dbReference>
<dbReference type="EMBL" id="QREV01000013">
    <property type="protein sequence ID" value="RDU49706.1"/>
    <property type="molecule type" value="Genomic_DNA"/>
</dbReference>
<comment type="caution">
    <text evidence="8">The sequence shown here is derived from an EMBL/GenBank/DDBJ whole genome shotgun (WGS) entry which is preliminary data.</text>
</comment>
<dbReference type="PANTHER" id="PTHR36174:SF1">
    <property type="entry name" value="LIPID II:GLYCINE GLYCYLTRANSFERASE"/>
    <property type="match status" value="1"/>
</dbReference>
<dbReference type="InterPro" id="IPR016181">
    <property type="entry name" value="Acyl_CoA_acyltransferase"/>
</dbReference>
<dbReference type="PANTHER" id="PTHR36174">
    <property type="entry name" value="LIPID II:GLYCINE GLYCYLTRANSFERASE"/>
    <property type="match status" value="1"/>
</dbReference>
<evidence type="ECO:0000256" key="4">
    <source>
        <dbReference type="ARBA" id="ARBA00022984"/>
    </source>
</evidence>
<dbReference type="InterPro" id="IPR050644">
    <property type="entry name" value="PG_Glycine_Bridge_Synth"/>
</dbReference>
<name>A0A3D8HFJ4_9BACT</name>
<sequence length="321" mass="37095">MEIIDRKSFFEIEKQMEITPFTQGKGWDNYIGNKSDSLYFVDNYSNPSICCRGELYNKPFIGSVLRIQGEAVKQPKQETIQNFYKGIAQIGYSLVLISSLSPYDIEYEIGIREAGFIRPLHQTTCPLTILINTLDRPAGHRSWKRNIKKAIAAKCSFQKISQPTLKDCETFVRIFEEMATKKQLSYILNKQNIYNLLQDPDYKLFFVYSATGSIIAGRIIYINGKHAWDVFAANSNESRENGASYFIIENILDYLYNENINFFDFGRIGPGLTNSNQVYLFKQSSGGYPIPYNGEWIFAKNKINELLMLTYRYILKKGIRY</sequence>
<evidence type="ECO:0000256" key="1">
    <source>
        <dbReference type="ARBA" id="ARBA00009943"/>
    </source>
</evidence>
<dbReference type="Proteomes" id="UP000256321">
    <property type="component" value="Unassembled WGS sequence"/>
</dbReference>
<dbReference type="Proteomes" id="UP000629596">
    <property type="component" value="Unassembled WGS sequence"/>
</dbReference>
<evidence type="ECO:0000256" key="3">
    <source>
        <dbReference type="ARBA" id="ARBA00022960"/>
    </source>
</evidence>
<keyword evidence="10" id="KW-1185">Reference proteome</keyword>
<dbReference type="AlphaFoldDB" id="A0A3D8HFJ4"/>
<accession>A0A3D8HFJ4</accession>
<protein>
    <submittedName>
        <fullName evidence="8">GNAT family N-acetyltransferase</fullName>
    </submittedName>
</protein>
<dbReference type="GO" id="GO:0016755">
    <property type="term" value="F:aminoacyltransferase activity"/>
    <property type="evidence" value="ECO:0007669"/>
    <property type="project" value="InterPro"/>
</dbReference>
<comment type="similarity">
    <text evidence="1">Belongs to the FemABX family.</text>
</comment>
<evidence type="ECO:0000313" key="10">
    <source>
        <dbReference type="Proteomes" id="UP000629596"/>
    </source>
</evidence>
<dbReference type="GO" id="GO:0009252">
    <property type="term" value="P:peptidoglycan biosynthetic process"/>
    <property type="evidence" value="ECO:0007669"/>
    <property type="project" value="UniProtKB-KW"/>
</dbReference>
<keyword evidence="6" id="KW-0961">Cell wall biogenesis/degradation</keyword>
<evidence type="ECO:0000313" key="9">
    <source>
        <dbReference type="Proteomes" id="UP000256321"/>
    </source>
</evidence>
<dbReference type="RefSeq" id="WP_115499049.1">
    <property type="nucleotide sequence ID" value="NZ_JACRTI010000013.1"/>
</dbReference>
<organism evidence="8 9">
    <name type="scientific">Parabacteroides acidifaciens</name>
    <dbReference type="NCBI Taxonomy" id="2290935"/>
    <lineage>
        <taxon>Bacteria</taxon>
        <taxon>Pseudomonadati</taxon>
        <taxon>Bacteroidota</taxon>
        <taxon>Bacteroidia</taxon>
        <taxon>Bacteroidales</taxon>
        <taxon>Tannerellaceae</taxon>
        <taxon>Parabacteroides</taxon>
    </lineage>
</organism>
<proteinExistence type="inferred from homology"/>
<reference evidence="8 9" key="1">
    <citation type="submission" date="2018-07" db="EMBL/GenBank/DDBJ databases">
        <title>Parabacteroides acidifaciens nov. sp., isolated from human feces.</title>
        <authorList>
            <person name="Wang Y.J."/>
        </authorList>
    </citation>
    <scope>NUCLEOTIDE SEQUENCE [LARGE SCALE GENOMIC DNA]</scope>
    <source>
        <strain evidence="8 9">426-9</strain>
    </source>
</reference>
<keyword evidence="3" id="KW-0133">Cell shape</keyword>
<dbReference type="Gene3D" id="3.40.630.30">
    <property type="match status" value="1"/>
</dbReference>
<dbReference type="EMBL" id="JACRTI010000013">
    <property type="protein sequence ID" value="MBC8601555.1"/>
    <property type="molecule type" value="Genomic_DNA"/>
</dbReference>
<gene>
    <name evidence="8" type="ORF">DWU89_07610</name>
    <name evidence="7" type="ORF">H8784_07440</name>
</gene>
<dbReference type="GO" id="GO:0008360">
    <property type="term" value="P:regulation of cell shape"/>
    <property type="evidence" value="ECO:0007669"/>
    <property type="project" value="UniProtKB-KW"/>
</dbReference>
<dbReference type="GO" id="GO:0071555">
    <property type="term" value="P:cell wall organization"/>
    <property type="evidence" value="ECO:0007669"/>
    <property type="project" value="UniProtKB-KW"/>
</dbReference>
<reference evidence="7 10" key="2">
    <citation type="submission" date="2020-08" db="EMBL/GenBank/DDBJ databases">
        <title>Genome public.</title>
        <authorList>
            <person name="Liu C."/>
            <person name="Sun Q."/>
        </authorList>
    </citation>
    <scope>NUCLEOTIDE SEQUENCE [LARGE SCALE GENOMIC DNA]</scope>
    <source>
        <strain evidence="7 10">426_9</strain>
    </source>
</reference>
<keyword evidence="5" id="KW-0012">Acyltransferase</keyword>
<evidence type="ECO:0000256" key="6">
    <source>
        <dbReference type="ARBA" id="ARBA00023316"/>
    </source>
</evidence>
<dbReference type="SUPFAM" id="SSF55729">
    <property type="entry name" value="Acyl-CoA N-acyltransferases (Nat)"/>
    <property type="match status" value="1"/>
</dbReference>
<keyword evidence="4" id="KW-0573">Peptidoglycan synthesis</keyword>
<keyword evidence="2 8" id="KW-0808">Transferase</keyword>
<dbReference type="InterPro" id="IPR003447">
    <property type="entry name" value="FEMABX"/>
</dbReference>
<evidence type="ECO:0000313" key="8">
    <source>
        <dbReference type="EMBL" id="RDU49706.1"/>
    </source>
</evidence>
<evidence type="ECO:0000313" key="7">
    <source>
        <dbReference type="EMBL" id="MBC8601555.1"/>
    </source>
</evidence>
<evidence type="ECO:0000256" key="2">
    <source>
        <dbReference type="ARBA" id="ARBA00022679"/>
    </source>
</evidence>